<gene>
    <name evidence="2" type="ORF">EBN88_20920</name>
</gene>
<protein>
    <submittedName>
        <fullName evidence="2">Uncharacterized protein</fullName>
    </submittedName>
</protein>
<sequence>MGISDQFKDKAHELQERAKDAMGNKEQSKDRNDDKEGGRTMDKDRDAAQKAADRARQRGGDDR</sequence>
<dbReference type="AlphaFoldDB" id="A0A3M2LKS5"/>
<dbReference type="EMBL" id="RFFJ01000136">
    <property type="protein sequence ID" value="RMI36655.1"/>
    <property type="molecule type" value="Genomic_DNA"/>
</dbReference>
<accession>A0A3M2LKS5</accession>
<evidence type="ECO:0000256" key="1">
    <source>
        <dbReference type="SAM" id="MobiDB-lite"/>
    </source>
</evidence>
<organism evidence="2 3">
    <name type="scientific">Streptomyces triticirhizae</name>
    <dbReference type="NCBI Taxonomy" id="2483353"/>
    <lineage>
        <taxon>Bacteria</taxon>
        <taxon>Bacillati</taxon>
        <taxon>Actinomycetota</taxon>
        <taxon>Actinomycetes</taxon>
        <taxon>Kitasatosporales</taxon>
        <taxon>Streptomycetaceae</taxon>
        <taxon>Streptomyces</taxon>
    </lineage>
</organism>
<evidence type="ECO:0000313" key="3">
    <source>
        <dbReference type="Proteomes" id="UP000278673"/>
    </source>
</evidence>
<keyword evidence="3" id="KW-1185">Reference proteome</keyword>
<name>A0A3M2LKS5_9ACTN</name>
<proteinExistence type="predicted"/>
<dbReference type="Proteomes" id="UP000278673">
    <property type="component" value="Unassembled WGS sequence"/>
</dbReference>
<comment type="caution">
    <text evidence="2">The sequence shown here is derived from an EMBL/GenBank/DDBJ whole genome shotgun (WGS) entry which is preliminary data.</text>
</comment>
<feature type="region of interest" description="Disordered" evidence="1">
    <location>
        <begin position="1"/>
        <end position="63"/>
    </location>
</feature>
<dbReference type="RefSeq" id="WP_122185453.1">
    <property type="nucleotide sequence ID" value="NZ_RFFJ01000136.1"/>
</dbReference>
<evidence type="ECO:0000313" key="2">
    <source>
        <dbReference type="EMBL" id="RMI36655.1"/>
    </source>
</evidence>
<reference evidence="2 3" key="1">
    <citation type="submission" date="2018-10" db="EMBL/GenBank/DDBJ databases">
        <title>Isolation, diversity and antifungal activity of actinobacteria from wheat.</title>
        <authorList>
            <person name="Han C."/>
        </authorList>
    </citation>
    <scope>NUCLEOTIDE SEQUENCE [LARGE SCALE GENOMIC DNA]</scope>
    <source>
        <strain evidence="2 3">NEAU-YY642</strain>
    </source>
</reference>